<dbReference type="InterPro" id="IPR034718">
    <property type="entry name" value="RlpA"/>
</dbReference>
<keyword evidence="7" id="KW-0449">Lipoprotein</keyword>
<dbReference type="NCBIfam" id="TIGR00413">
    <property type="entry name" value="rlpA"/>
    <property type="match status" value="1"/>
</dbReference>
<dbReference type="EC" id="4.2.2.-" evidence="3"/>
<feature type="chain" id="PRO_5016472665" description="Probable endolytic peptidoglycan transglycosylase RlpA" evidence="3">
    <location>
        <begin position="23"/>
        <end position="391"/>
    </location>
</feature>
<dbReference type="SUPFAM" id="SSF50685">
    <property type="entry name" value="Barwin-like endoglucanases"/>
    <property type="match status" value="1"/>
</dbReference>
<reference evidence="7 8" key="1">
    <citation type="submission" date="2018-05" db="EMBL/GenBank/DDBJ databases">
        <title>Genomic Encyclopedia of Archaeal and Bacterial Type Strains, Phase II (KMG-II): from individual species to whole genera.</title>
        <authorList>
            <person name="Goeker M."/>
        </authorList>
    </citation>
    <scope>NUCLEOTIDE SEQUENCE [LARGE SCALE GENOMIC DNA]</scope>
    <source>
        <strain evidence="7 8">DSM 22214</strain>
    </source>
</reference>
<evidence type="ECO:0000256" key="1">
    <source>
        <dbReference type="ARBA" id="ARBA00023239"/>
    </source>
</evidence>
<dbReference type="OrthoDB" id="9779128at2"/>
<evidence type="ECO:0000256" key="4">
    <source>
        <dbReference type="RuleBase" id="RU003495"/>
    </source>
</evidence>
<keyword evidence="3" id="KW-0732">Signal</keyword>
<feature type="signal peptide" evidence="3">
    <location>
        <begin position="1"/>
        <end position="22"/>
    </location>
</feature>
<dbReference type="HAMAP" id="MF_02071">
    <property type="entry name" value="RlpA"/>
    <property type="match status" value="1"/>
</dbReference>
<comment type="caution">
    <text evidence="7">The sequence shown here is derived from an EMBL/GenBank/DDBJ whole genome shotgun (WGS) entry which is preliminary data.</text>
</comment>
<dbReference type="CDD" id="cd22268">
    <property type="entry name" value="DPBB_RlpA-like"/>
    <property type="match status" value="1"/>
</dbReference>
<sequence precursor="true">MRFTKPLLFITLSLLVFVNVQAQVGEKFYGRASYYADKFHGRATSSGETYDRAEYTAAHRELPFNTIVEVLNTSNNRTAVVKINDRGPFAYNRMIDLSFAAAKDLELLGTGEAEVEMRVLAMDNPEYTISTFYAGAKNEFRRDFPQYEPIAIGNKNTSKVAIDTSYASVIPDAKSLQPKPVTEAFVIADSLKRKQAEGDKMGFRQHKYIRVIKDGDGRYRLDSSIVTPPTPQEVYSVAPQTSKYPTFEPRPTIAKTETKVVETASNDTQKVMKSVENEVIQPSTQINGFRQHQYVRVYTDSEGRIRLDTTQKSPEQFAKNVASQPAKVEDKNKVNAPTQPSSPAVNNTQKIEATKPKEVYQNGFRQHAYIKVYRDKDGKTKLDTTSYEKPK</sequence>
<keyword evidence="2 3" id="KW-0961">Cell wall biogenesis/degradation</keyword>
<gene>
    <name evidence="3" type="primary">rlpA</name>
    <name evidence="7" type="ORF">LV89_00836</name>
</gene>
<feature type="compositionally biased region" description="Polar residues" evidence="5">
    <location>
        <begin position="335"/>
        <end position="351"/>
    </location>
</feature>
<comment type="similarity">
    <text evidence="3 4">Belongs to the RlpA family.</text>
</comment>
<evidence type="ECO:0000313" key="8">
    <source>
        <dbReference type="Proteomes" id="UP000245489"/>
    </source>
</evidence>
<dbReference type="AlphaFoldDB" id="A0A316ECM6"/>
<dbReference type="PANTHER" id="PTHR34183:SF8">
    <property type="entry name" value="ENDOLYTIC PEPTIDOGLYCAN TRANSGLYCOSYLASE RLPA-RELATED"/>
    <property type="match status" value="1"/>
</dbReference>
<dbReference type="Proteomes" id="UP000245489">
    <property type="component" value="Unassembled WGS sequence"/>
</dbReference>
<protein>
    <recommendedName>
        <fullName evidence="3">Probable endolytic peptidoglycan transglycosylase RlpA</fullName>
        <ecNumber evidence="3">4.2.2.-</ecNumber>
    </recommendedName>
</protein>
<evidence type="ECO:0000256" key="3">
    <source>
        <dbReference type="HAMAP-Rule" id="MF_02071"/>
    </source>
</evidence>
<dbReference type="GO" id="GO:0000270">
    <property type="term" value="P:peptidoglycan metabolic process"/>
    <property type="evidence" value="ECO:0007669"/>
    <property type="project" value="UniProtKB-UniRule"/>
</dbReference>
<dbReference type="RefSeq" id="WP_109741611.1">
    <property type="nucleotide sequence ID" value="NZ_QGGO01000003.1"/>
</dbReference>
<evidence type="ECO:0000256" key="5">
    <source>
        <dbReference type="SAM" id="MobiDB-lite"/>
    </source>
</evidence>
<name>A0A316ECM6_9BACT</name>
<keyword evidence="1 3" id="KW-0456">Lyase</keyword>
<dbReference type="Gene3D" id="2.40.40.10">
    <property type="entry name" value="RlpA-like domain"/>
    <property type="match status" value="1"/>
</dbReference>
<evidence type="ECO:0000256" key="2">
    <source>
        <dbReference type="ARBA" id="ARBA00023316"/>
    </source>
</evidence>
<evidence type="ECO:0000313" key="7">
    <source>
        <dbReference type="EMBL" id="PWK28632.1"/>
    </source>
</evidence>
<dbReference type="Pfam" id="PF03330">
    <property type="entry name" value="DPBB_1"/>
    <property type="match status" value="1"/>
</dbReference>
<dbReference type="InterPro" id="IPR009009">
    <property type="entry name" value="RlpA-like_DPBB"/>
</dbReference>
<accession>A0A316ECM6</accession>
<dbReference type="GO" id="GO:0071555">
    <property type="term" value="P:cell wall organization"/>
    <property type="evidence" value="ECO:0007669"/>
    <property type="project" value="UniProtKB-KW"/>
</dbReference>
<dbReference type="InterPro" id="IPR036908">
    <property type="entry name" value="RlpA-like_sf"/>
</dbReference>
<comment type="function">
    <text evidence="3">Lytic transglycosylase with a strong preference for naked glycan strands that lack stem peptides.</text>
</comment>
<evidence type="ECO:0000259" key="6">
    <source>
        <dbReference type="Pfam" id="PF03330"/>
    </source>
</evidence>
<feature type="domain" description="RlpA-like protein double-psi beta-barrel" evidence="6">
    <location>
        <begin position="30"/>
        <end position="116"/>
    </location>
</feature>
<dbReference type="InterPro" id="IPR012997">
    <property type="entry name" value="RplA"/>
</dbReference>
<organism evidence="7 8">
    <name type="scientific">Arcicella aurantiaca</name>
    <dbReference type="NCBI Taxonomy" id="591202"/>
    <lineage>
        <taxon>Bacteria</taxon>
        <taxon>Pseudomonadati</taxon>
        <taxon>Bacteroidota</taxon>
        <taxon>Cytophagia</taxon>
        <taxon>Cytophagales</taxon>
        <taxon>Flectobacillaceae</taxon>
        <taxon>Arcicella</taxon>
    </lineage>
</organism>
<proteinExistence type="inferred from homology"/>
<dbReference type="PANTHER" id="PTHR34183">
    <property type="entry name" value="ENDOLYTIC PEPTIDOGLYCAN TRANSGLYCOSYLASE RLPA"/>
    <property type="match status" value="1"/>
</dbReference>
<feature type="region of interest" description="Disordered" evidence="5">
    <location>
        <begin position="316"/>
        <end position="356"/>
    </location>
</feature>
<keyword evidence="8" id="KW-1185">Reference proteome</keyword>
<dbReference type="GO" id="GO:0008932">
    <property type="term" value="F:lytic endotransglycosylase activity"/>
    <property type="evidence" value="ECO:0007669"/>
    <property type="project" value="UniProtKB-UniRule"/>
</dbReference>
<dbReference type="EMBL" id="QGGO01000003">
    <property type="protein sequence ID" value="PWK28632.1"/>
    <property type="molecule type" value="Genomic_DNA"/>
</dbReference>